<evidence type="ECO:0000256" key="3">
    <source>
        <dbReference type="ARBA" id="ARBA00022692"/>
    </source>
</evidence>
<dbReference type="PROSITE" id="PS00211">
    <property type="entry name" value="ABC_TRANSPORTER_1"/>
    <property type="match status" value="1"/>
</dbReference>
<dbReference type="InterPro" id="IPR011527">
    <property type="entry name" value="ABC1_TM_dom"/>
</dbReference>
<dbReference type="RefSeq" id="WP_105483654.1">
    <property type="nucleotide sequence ID" value="NZ_NIGF01000008.1"/>
</dbReference>
<dbReference type="PANTHER" id="PTHR43394">
    <property type="entry name" value="ATP-DEPENDENT PERMEASE MDL1, MITOCHONDRIAL"/>
    <property type="match status" value="1"/>
</dbReference>
<dbReference type="InterPro" id="IPR027417">
    <property type="entry name" value="P-loop_NTPase"/>
</dbReference>
<keyword evidence="6 8" id="KW-1133">Transmembrane helix</keyword>
<evidence type="ECO:0000256" key="8">
    <source>
        <dbReference type="SAM" id="Phobius"/>
    </source>
</evidence>
<dbReference type="FunCoup" id="A0A2S8SSQ7">
    <property type="interactions" value="327"/>
</dbReference>
<keyword evidence="2" id="KW-0813">Transport</keyword>
<organism evidence="11 12">
    <name type="scientific">Abditibacterium utsteinense</name>
    <dbReference type="NCBI Taxonomy" id="1960156"/>
    <lineage>
        <taxon>Bacteria</taxon>
        <taxon>Pseudomonadati</taxon>
        <taxon>Abditibacteriota</taxon>
        <taxon>Abditibacteriia</taxon>
        <taxon>Abditibacteriales</taxon>
        <taxon>Abditibacteriaceae</taxon>
        <taxon>Abditibacterium</taxon>
    </lineage>
</organism>
<dbReference type="Proteomes" id="UP000237684">
    <property type="component" value="Unassembled WGS sequence"/>
</dbReference>
<keyword evidence="12" id="KW-1185">Reference proteome</keyword>
<sequence>MPESPPLPSTELKPLPAAVAAELLKIGVNGDAVVSLKSDLDAGGRFAERYLVATPEKLVVVSNNGSAQIERETPLSDIAKIEARGLSGASTLEIRLKTGGTEKVVEILRGTGSKARELSHIAHQIDHLREHGTLPEERDGEKSKRQNCPKCGRPLPWDTDVCPFCVDRFGALKRIYSYILPYKWLALISMIINIVSIGLSFVPQIVSKTLIDRVFPPAFQQGAPAAALAARNGDSRVVLAELCFLIVATALISSVGAIVRGRIAARLGSSVLHDIRSQLYAHLQRLSVSYFDKREIGAVMSRVQNDVGALQNFLLDTAESFLLNTITILGVVSIFFYYSPLLAVLVLLPVPFVVFATHRYWRGLMKLWRRVWHQNSSLGAGLADALGGVRVVRAFGAEEREVTRFVSRSATLRDATMGVEAKAAQFYPVMGFVMGLGYPIVLFFGGLQVLGGSMEFGTLFLFVSLLGRLYDPIQQLTRQTNQITRSMTAAERVFEVLDTDPEVKQAVDPVSIERIEGRVEFQNVSFGYEKHRPVLKEVNLKVEPGEMIGLVGHSGAGKSTLINLLLRFYDVTEGALLIDGVDIRDIKRSDLREQIGVVLQESYLFHGTIFDNISYGKPGAPRAEVMEAAKAAFAHDFIVGFPDGYDTLVGERGTRLSGGERQRIAIARAILHNPRILILDEATASVDTQTEASIQGALQNLVQGRTTFAIAHRLSTLRNANRLVVVDGGRIVESGTHDELLARRGFFFRLVQAQQAMNEIVTIGG</sequence>
<dbReference type="AlphaFoldDB" id="A0A2S8SSQ7"/>
<evidence type="ECO:0000256" key="2">
    <source>
        <dbReference type="ARBA" id="ARBA00022448"/>
    </source>
</evidence>
<accession>A0A2S8SSQ7</accession>
<dbReference type="PROSITE" id="PS50929">
    <property type="entry name" value="ABC_TM1F"/>
    <property type="match status" value="1"/>
</dbReference>
<reference evidence="11 12" key="1">
    <citation type="journal article" date="2018" name="Syst. Appl. Microbiol.">
        <title>Abditibacterium utsteinense sp. nov., the first cultivated member of candidate phylum FBP, isolated from ice-free Antarctic soil samples.</title>
        <authorList>
            <person name="Tahon G."/>
            <person name="Tytgat B."/>
            <person name="Lebbe L."/>
            <person name="Carlier A."/>
            <person name="Willems A."/>
        </authorList>
    </citation>
    <scope>NUCLEOTIDE SEQUENCE [LARGE SCALE GENOMIC DNA]</scope>
    <source>
        <strain evidence="11 12">LMG 29911</strain>
    </source>
</reference>
<feature type="domain" description="ABC transmembrane type-1" evidence="10">
    <location>
        <begin position="187"/>
        <end position="485"/>
    </location>
</feature>
<feature type="transmembrane region" description="Helical" evidence="8">
    <location>
        <begin position="184"/>
        <end position="206"/>
    </location>
</feature>
<proteinExistence type="predicted"/>
<dbReference type="Pfam" id="PF00005">
    <property type="entry name" value="ABC_tran"/>
    <property type="match status" value="1"/>
</dbReference>
<dbReference type="GO" id="GO:0005886">
    <property type="term" value="C:plasma membrane"/>
    <property type="evidence" value="ECO:0007669"/>
    <property type="project" value="UniProtKB-SubCell"/>
</dbReference>
<dbReference type="InterPro" id="IPR003439">
    <property type="entry name" value="ABC_transporter-like_ATP-bd"/>
</dbReference>
<dbReference type="SMART" id="SM00382">
    <property type="entry name" value="AAA"/>
    <property type="match status" value="1"/>
</dbReference>
<dbReference type="Pfam" id="PF00664">
    <property type="entry name" value="ABC_membrane"/>
    <property type="match status" value="1"/>
</dbReference>
<keyword evidence="5 11" id="KW-0067">ATP-binding</keyword>
<gene>
    <name evidence="11" type="ORF">B1R32_10812</name>
</gene>
<comment type="caution">
    <text evidence="11">The sequence shown here is derived from an EMBL/GenBank/DDBJ whole genome shotgun (WGS) entry which is preliminary data.</text>
</comment>
<protein>
    <submittedName>
        <fullName evidence="11">ATP-binding cassette, subfamily B</fullName>
    </submittedName>
</protein>
<dbReference type="SUPFAM" id="SSF52540">
    <property type="entry name" value="P-loop containing nucleoside triphosphate hydrolases"/>
    <property type="match status" value="1"/>
</dbReference>
<dbReference type="InterPro" id="IPR036640">
    <property type="entry name" value="ABC1_TM_sf"/>
</dbReference>
<dbReference type="SUPFAM" id="SSF90123">
    <property type="entry name" value="ABC transporter transmembrane region"/>
    <property type="match status" value="1"/>
</dbReference>
<evidence type="ECO:0000313" key="12">
    <source>
        <dbReference type="Proteomes" id="UP000237684"/>
    </source>
</evidence>
<feature type="transmembrane region" description="Helical" evidence="8">
    <location>
        <begin position="237"/>
        <end position="259"/>
    </location>
</feature>
<evidence type="ECO:0000256" key="5">
    <source>
        <dbReference type="ARBA" id="ARBA00022840"/>
    </source>
</evidence>
<feature type="transmembrane region" description="Helical" evidence="8">
    <location>
        <begin position="426"/>
        <end position="447"/>
    </location>
</feature>
<dbReference type="Gene3D" id="1.20.1560.10">
    <property type="entry name" value="ABC transporter type 1, transmembrane domain"/>
    <property type="match status" value="1"/>
</dbReference>
<dbReference type="InParanoid" id="A0A2S8SSQ7"/>
<dbReference type="FunFam" id="3.40.50.300:FF:000287">
    <property type="entry name" value="Multidrug ABC transporter ATP-binding protein"/>
    <property type="match status" value="1"/>
</dbReference>
<dbReference type="PANTHER" id="PTHR43394:SF1">
    <property type="entry name" value="ATP-BINDING CASSETTE SUB-FAMILY B MEMBER 10, MITOCHONDRIAL"/>
    <property type="match status" value="1"/>
</dbReference>
<dbReference type="OrthoDB" id="9762778at2"/>
<keyword evidence="3 8" id="KW-0812">Transmembrane</keyword>
<dbReference type="GO" id="GO:0005524">
    <property type="term" value="F:ATP binding"/>
    <property type="evidence" value="ECO:0007669"/>
    <property type="project" value="UniProtKB-KW"/>
</dbReference>
<evidence type="ECO:0000256" key="6">
    <source>
        <dbReference type="ARBA" id="ARBA00022989"/>
    </source>
</evidence>
<feature type="transmembrane region" description="Helical" evidence="8">
    <location>
        <begin position="344"/>
        <end position="361"/>
    </location>
</feature>
<feature type="domain" description="ABC transporter" evidence="9">
    <location>
        <begin position="519"/>
        <end position="753"/>
    </location>
</feature>
<dbReference type="Gene3D" id="3.40.50.300">
    <property type="entry name" value="P-loop containing nucleotide triphosphate hydrolases"/>
    <property type="match status" value="1"/>
</dbReference>
<evidence type="ECO:0000313" key="11">
    <source>
        <dbReference type="EMBL" id="PQV63808.1"/>
    </source>
</evidence>
<evidence type="ECO:0000256" key="4">
    <source>
        <dbReference type="ARBA" id="ARBA00022741"/>
    </source>
</evidence>
<evidence type="ECO:0000256" key="1">
    <source>
        <dbReference type="ARBA" id="ARBA00004651"/>
    </source>
</evidence>
<name>A0A2S8SSQ7_9BACT</name>
<keyword evidence="7 8" id="KW-0472">Membrane</keyword>
<evidence type="ECO:0000259" key="10">
    <source>
        <dbReference type="PROSITE" id="PS50929"/>
    </source>
</evidence>
<dbReference type="InterPro" id="IPR039421">
    <property type="entry name" value="Type_1_exporter"/>
</dbReference>
<evidence type="ECO:0000259" key="9">
    <source>
        <dbReference type="PROSITE" id="PS50893"/>
    </source>
</evidence>
<dbReference type="InterPro" id="IPR003593">
    <property type="entry name" value="AAA+_ATPase"/>
</dbReference>
<dbReference type="EMBL" id="NIGF01000008">
    <property type="protein sequence ID" value="PQV63808.1"/>
    <property type="molecule type" value="Genomic_DNA"/>
</dbReference>
<keyword evidence="4" id="KW-0547">Nucleotide-binding</keyword>
<evidence type="ECO:0000256" key="7">
    <source>
        <dbReference type="ARBA" id="ARBA00023136"/>
    </source>
</evidence>
<dbReference type="PROSITE" id="PS50893">
    <property type="entry name" value="ABC_TRANSPORTER_2"/>
    <property type="match status" value="1"/>
</dbReference>
<dbReference type="GO" id="GO:0015421">
    <property type="term" value="F:ABC-type oligopeptide transporter activity"/>
    <property type="evidence" value="ECO:0007669"/>
    <property type="project" value="TreeGrafter"/>
</dbReference>
<dbReference type="GO" id="GO:0016887">
    <property type="term" value="F:ATP hydrolysis activity"/>
    <property type="evidence" value="ECO:0007669"/>
    <property type="project" value="InterPro"/>
</dbReference>
<dbReference type="InterPro" id="IPR017871">
    <property type="entry name" value="ABC_transporter-like_CS"/>
</dbReference>
<comment type="subcellular location">
    <subcellularLocation>
        <location evidence="1">Cell membrane</location>
        <topology evidence="1">Multi-pass membrane protein</topology>
    </subcellularLocation>
</comment>